<evidence type="ECO:0000313" key="2">
    <source>
        <dbReference type="EMBL" id="CCH70881.1"/>
    </source>
</evidence>
<dbReference type="Proteomes" id="UP000013167">
    <property type="component" value="Unassembled WGS sequence"/>
</dbReference>
<dbReference type="eggNOG" id="COG4842">
    <property type="taxonomic scope" value="Bacteria"/>
</dbReference>
<dbReference type="STRING" id="1193181.BN10_690015"/>
<dbReference type="NCBIfam" id="TIGR03930">
    <property type="entry name" value="WXG100_ESAT6"/>
    <property type="match status" value="1"/>
</dbReference>
<protein>
    <recommendedName>
        <fullName evidence="1">ESAT-6-like protein</fullName>
    </recommendedName>
</protein>
<dbReference type="Gene3D" id="1.10.287.1060">
    <property type="entry name" value="ESAT-6-like"/>
    <property type="match status" value="1"/>
</dbReference>
<sequence length="97" mass="10190">MTTQFQVDTDRIQAASADITRIAGDIEGQVQAMMGRLTALEDAWRGGAASQFQSVVGQWQATQAQVKTSLDSIGRVLGAAGVSYADAEANAAAMFTH</sequence>
<dbReference type="AlphaFoldDB" id="N0E4P5"/>
<dbReference type="SUPFAM" id="SSF140453">
    <property type="entry name" value="EsxAB dimer-like"/>
    <property type="match status" value="1"/>
</dbReference>
<dbReference type="InterPro" id="IPR010310">
    <property type="entry name" value="T7SS_ESAT-6-like"/>
</dbReference>
<organism evidence="2 3">
    <name type="scientific">Phycicoccus elongatus Lp2</name>
    <dbReference type="NCBI Taxonomy" id="1193181"/>
    <lineage>
        <taxon>Bacteria</taxon>
        <taxon>Bacillati</taxon>
        <taxon>Actinomycetota</taxon>
        <taxon>Actinomycetes</taxon>
        <taxon>Micrococcales</taxon>
        <taxon>Intrasporangiaceae</taxon>
        <taxon>Phycicoccus</taxon>
    </lineage>
</organism>
<reference evidence="2 3" key="1">
    <citation type="journal article" date="2013" name="ISME J.">
        <title>A metabolic model for members of the genus Tetrasphaera involved in enhanced biological phosphorus removal.</title>
        <authorList>
            <person name="Kristiansen R."/>
            <person name="Nguyen H.T.T."/>
            <person name="Saunders A.M."/>
            <person name="Nielsen J.L."/>
            <person name="Wimmer R."/>
            <person name="Le V.Q."/>
            <person name="McIlroy S.J."/>
            <person name="Petrovski S."/>
            <person name="Seviour R.J."/>
            <person name="Calteau A."/>
            <person name="Nielsen K.L."/>
            <person name="Nielsen P.H."/>
        </authorList>
    </citation>
    <scope>NUCLEOTIDE SEQUENCE [LARGE SCALE GENOMIC DNA]</scope>
    <source>
        <strain evidence="2 3">Lp2</strain>
    </source>
</reference>
<evidence type="ECO:0000313" key="3">
    <source>
        <dbReference type="Proteomes" id="UP000013167"/>
    </source>
</evidence>
<name>N0E4P5_9MICO</name>
<evidence type="ECO:0000256" key="1">
    <source>
        <dbReference type="RuleBase" id="RU362001"/>
    </source>
</evidence>
<dbReference type="EMBL" id="CAIZ01000140">
    <property type="protein sequence ID" value="CCH70881.1"/>
    <property type="molecule type" value="Genomic_DNA"/>
</dbReference>
<comment type="similarity">
    <text evidence="1">Belongs to the WXG100 family.</text>
</comment>
<accession>N0E4P5</accession>
<dbReference type="OrthoDB" id="4231069at2"/>
<dbReference type="InterPro" id="IPR036689">
    <property type="entry name" value="ESAT-6-like_sf"/>
</dbReference>
<gene>
    <name evidence="2" type="ORF">BN10_690015</name>
</gene>
<keyword evidence="3" id="KW-1185">Reference proteome</keyword>
<proteinExistence type="inferred from homology"/>
<dbReference type="HOGENOM" id="CLU_151185_6_0_11"/>
<comment type="caution">
    <text evidence="2">The sequence shown here is derived from an EMBL/GenBank/DDBJ whole genome shotgun (WGS) entry which is preliminary data.</text>
</comment>
<dbReference type="Pfam" id="PF06013">
    <property type="entry name" value="WXG100"/>
    <property type="match status" value="1"/>
</dbReference>
<dbReference type="RefSeq" id="WP_010850724.1">
    <property type="nucleotide sequence ID" value="NZ_HF570956.1"/>
</dbReference>